<dbReference type="FunCoup" id="A0A1U7Z7N1">
    <property type="interactions" value="657"/>
</dbReference>
<dbReference type="GeneID" id="104587625"/>
<dbReference type="PANTHER" id="PTHR10791:SF157">
    <property type="entry name" value="BIDIRECTIONAL SUGAR TRANSPORTER SWEET"/>
    <property type="match status" value="1"/>
</dbReference>
<keyword evidence="8 10" id="KW-1133">Transmembrane helix</keyword>
<dbReference type="Gene3D" id="1.20.1280.290">
    <property type="match status" value="2"/>
</dbReference>
<feature type="transmembrane region" description="Helical" evidence="10">
    <location>
        <begin position="106"/>
        <end position="126"/>
    </location>
</feature>
<feature type="transmembrane region" description="Helical" evidence="10">
    <location>
        <begin position="132"/>
        <end position="153"/>
    </location>
</feature>
<dbReference type="GO" id="GO:0051119">
    <property type="term" value="F:sugar transmembrane transporter activity"/>
    <property type="evidence" value="ECO:0000318"/>
    <property type="project" value="GO_Central"/>
</dbReference>
<gene>
    <name evidence="13" type="primary">LOC104587625</name>
</gene>
<evidence type="ECO:0000256" key="10">
    <source>
        <dbReference type="RuleBase" id="RU910715"/>
    </source>
</evidence>
<feature type="compositionally biased region" description="Polar residues" evidence="11">
    <location>
        <begin position="251"/>
        <end position="260"/>
    </location>
</feature>
<evidence type="ECO:0000256" key="2">
    <source>
        <dbReference type="ARBA" id="ARBA00007809"/>
    </source>
</evidence>
<dbReference type="KEGG" id="nnu:104587625"/>
<dbReference type="AlphaFoldDB" id="A0A1U7Z7N1"/>
<evidence type="ECO:0000256" key="4">
    <source>
        <dbReference type="ARBA" id="ARBA00022475"/>
    </source>
</evidence>
<sequence>MVIHITIHTLAFAFGLLGNIVSFMVYLAPVPTFYRIYKKKSTEGFQSIPYVVALLSAMLWIYYAMLKNEGAMLETINGIGCSIEAIYITIYLVYAPKEARVFTLKLLLLLNVGAYGLILLLTFLLTNGSRQVMVVGWICAGFSISVFASPLSIMRQVIRTKSVEFMPFLLSFFLTLCAVLWFCYGLLKNDLYIAIPNVLGFAFGITQMILYMVYKDTKKDFKCEVKLPQLNPNINSITTEELKAQPRGDQPQYNEANRQMGNAAPAEFNV</sequence>
<evidence type="ECO:0000256" key="5">
    <source>
        <dbReference type="ARBA" id="ARBA00022597"/>
    </source>
</evidence>
<evidence type="ECO:0000256" key="3">
    <source>
        <dbReference type="ARBA" id="ARBA00022448"/>
    </source>
</evidence>
<feature type="transmembrane region" description="Helical" evidence="10">
    <location>
        <begin position="193"/>
        <end position="214"/>
    </location>
</feature>
<keyword evidence="7" id="KW-0677">Repeat</keyword>
<evidence type="ECO:0000313" key="13">
    <source>
        <dbReference type="RefSeq" id="XP_010243612.1"/>
    </source>
</evidence>
<dbReference type="GO" id="GO:0016020">
    <property type="term" value="C:membrane"/>
    <property type="evidence" value="ECO:0000318"/>
    <property type="project" value="GO_Central"/>
</dbReference>
<feature type="transmembrane region" description="Helical" evidence="10">
    <location>
        <begin position="48"/>
        <end position="65"/>
    </location>
</feature>
<dbReference type="eggNOG" id="KOG1623">
    <property type="taxonomic scope" value="Eukaryota"/>
</dbReference>
<protein>
    <recommendedName>
        <fullName evidence="10">Bidirectional sugar transporter SWEET</fullName>
    </recommendedName>
</protein>
<dbReference type="PANTHER" id="PTHR10791">
    <property type="entry name" value="RAG1-ACTIVATING PROTEIN 1"/>
    <property type="match status" value="1"/>
</dbReference>
<comment type="similarity">
    <text evidence="2 10">Belongs to the SWEET sugar transporter family.</text>
</comment>
<organism evidence="12 13">
    <name type="scientific">Nelumbo nucifera</name>
    <name type="common">Sacred lotus</name>
    <dbReference type="NCBI Taxonomy" id="4432"/>
    <lineage>
        <taxon>Eukaryota</taxon>
        <taxon>Viridiplantae</taxon>
        <taxon>Streptophyta</taxon>
        <taxon>Embryophyta</taxon>
        <taxon>Tracheophyta</taxon>
        <taxon>Spermatophyta</taxon>
        <taxon>Magnoliopsida</taxon>
        <taxon>Proteales</taxon>
        <taxon>Nelumbonaceae</taxon>
        <taxon>Nelumbo</taxon>
    </lineage>
</organism>
<proteinExistence type="inferred from homology"/>
<evidence type="ECO:0000313" key="12">
    <source>
        <dbReference type="Proteomes" id="UP000189703"/>
    </source>
</evidence>
<feature type="region of interest" description="Disordered" evidence="11">
    <location>
        <begin position="241"/>
        <end position="270"/>
    </location>
</feature>
<keyword evidence="6 10" id="KW-0812">Transmembrane</keyword>
<dbReference type="OrthoDB" id="409725at2759"/>
<name>A0A1U7Z7N1_NELNU</name>
<evidence type="ECO:0000256" key="8">
    <source>
        <dbReference type="ARBA" id="ARBA00022989"/>
    </source>
</evidence>
<dbReference type="InParanoid" id="A0A1U7Z7N1"/>
<dbReference type="InterPro" id="IPR047664">
    <property type="entry name" value="SWEET"/>
</dbReference>
<dbReference type="Pfam" id="PF03083">
    <property type="entry name" value="MtN3_slv"/>
    <property type="match status" value="2"/>
</dbReference>
<comment type="function">
    <text evidence="10">Mediates both low-affinity uptake and efflux of sugar across the membrane.</text>
</comment>
<dbReference type="InterPro" id="IPR004316">
    <property type="entry name" value="SWEET_rpt"/>
</dbReference>
<evidence type="ECO:0000256" key="11">
    <source>
        <dbReference type="SAM" id="MobiDB-lite"/>
    </source>
</evidence>
<evidence type="ECO:0000256" key="6">
    <source>
        <dbReference type="ARBA" id="ARBA00022692"/>
    </source>
</evidence>
<keyword evidence="4" id="KW-1003">Cell membrane</keyword>
<dbReference type="FunFam" id="1.20.1280.290:FF:000001">
    <property type="entry name" value="Bidirectional sugar transporter SWEET"/>
    <property type="match status" value="1"/>
</dbReference>
<dbReference type="SMR" id="A0A1U7Z7N1"/>
<dbReference type="OMA" id="DYYIATP"/>
<feature type="transmembrane region" description="Helical" evidence="10">
    <location>
        <begin position="6"/>
        <end position="27"/>
    </location>
</feature>
<dbReference type="RefSeq" id="XP_010243612.1">
    <property type="nucleotide sequence ID" value="XM_010245310.1"/>
</dbReference>
<evidence type="ECO:0000256" key="9">
    <source>
        <dbReference type="ARBA" id="ARBA00023136"/>
    </source>
</evidence>
<keyword evidence="3 10" id="KW-0813">Transport</keyword>
<dbReference type="GO" id="GO:0008643">
    <property type="term" value="P:carbohydrate transport"/>
    <property type="evidence" value="ECO:0000318"/>
    <property type="project" value="GO_Central"/>
</dbReference>
<feature type="transmembrane region" description="Helical" evidence="10">
    <location>
        <begin position="71"/>
        <end position="94"/>
    </location>
</feature>
<feature type="transmembrane region" description="Helical" evidence="10">
    <location>
        <begin position="165"/>
        <end position="187"/>
    </location>
</feature>
<keyword evidence="12" id="KW-1185">Reference proteome</keyword>
<keyword evidence="9 10" id="KW-0472">Membrane</keyword>
<evidence type="ECO:0000256" key="7">
    <source>
        <dbReference type="ARBA" id="ARBA00022737"/>
    </source>
</evidence>
<dbReference type="GO" id="GO:0005886">
    <property type="term" value="C:plasma membrane"/>
    <property type="evidence" value="ECO:0007669"/>
    <property type="project" value="UniProtKB-SubCell"/>
</dbReference>
<reference evidence="13" key="1">
    <citation type="submission" date="2025-08" db="UniProtKB">
        <authorList>
            <consortium name="RefSeq"/>
        </authorList>
    </citation>
    <scope>IDENTIFICATION</scope>
</reference>
<dbReference type="Proteomes" id="UP000189703">
    <property type="component" value="Unplaced"/>
</dbReference>
<evidence type="ECO:0000256" key="1">
    <source>
        <dbReference type="ARBA" id="ARBA00004651"/>
    </source>
</evidence>
<accession>A0A1U7Z7N1</accession>
<dbReference type="FunFam" id="1.20.1280.290:FF:000003">
    <property type="entry name" value="Bidirectional sugar transporter SWEET"/>
    <property type="match status" value="1"/>
</dbReference>
<keyword evidence="5 10" id="KW-0762">Sugar transport</keyword>
<comment type="subcellular location">
    <subcellularLocation>
        <location evidence="1 10">Cell membrane</location>
        <topology evidence="1 10">Multi-pass membrane protein</topology>
    </subcellularLocation>
</comment>